<organism evidence="3 4">
    <name type="scientific">Tenacibaculum vairaonense</name>
    <dbReference type="NCBI Taxonomy" id="3137860"/>
    <lineage>
        <taxon>Bacteria</taxon>
        <taxon>Pseudomonadati</taxon>
        <taxon>Bacteroidota</taxon>
        <taxon>Flavobacteriia</taxon>
        <taxon>Flavobacteriales</taxon>
        <taxon>Flavobacteriaceae</taxon>
        <taxon>Tenacibaculum</taxon>
    </lineage>
</organism>
<dbReference type="EMBL" id="CAXJRC010000022">
    <property type="protein sequence ID" value="CAL2106738.1"/>
    <property type="molecule type" value="Genomic_DNA"/>
</dbReference>
<feature type="domain" description="Flavodoxin-like fold" evidence="2">
    <location>
        <begin position="4"/>
        <end position="164"/>
    </location>
</feature>
<dbReference type="PANTHER" id="PTHR47307:SF1">
    <property type="entry name" value="GLUTATHIONE-REGULATED POTASSIUM-EFFLUX SYSTEM ANCILLARY PROTEIN KEFG"/>
    <property type="match status" value="1"/>
</dbReference>
<dbReference type="InterPro" id="IPR046980">
    <property type="entry name" value="KefG/KefF"/>
</dbReference>
<dbReference type="GO" id="GO:0016491">
    <property type="term" value="F:oxidoreductase activity"/>
    <property type="evidence" value="ECO:0007669"/>
    <property type="project" value="UniProtKB-KW"/>
</dbReference>
<dbReference type="Proteomes" id="UP001497602">
    <property type="component" value="Unassembled WGS sequence"/>
</dbReference>
<dbReference type="RefSeq" id="WP_348702849.1">
    <property type="nucleotide sequence ID" value="NZ_CAXIYA010000007.1"/>
</dbReference>
<comment type="caution">
    <text evidence="3">The sequence shown here is derived from an EMBL/GenBank/DDBJ whole genome shotgun (WGS) entry which is preliminary data.</text>
</comment>
<gene>
    <name evidence="3" type="primary">ywrO</name>
    <name evidence="3" type="ORF">T190115A13A_20018</name>
</gene>
<dbReference type="InterPro" id="IPR029039">
    <property type="entry name" value="Flavoprotein-like_sf"/>
</dbReference>
<accession>A0ABP1FAL1</accession>
<name>A0ABP1FAL1_9FLAO</name>
<keyword evidence="1 3" id="KW-0560">Oxidoreductase</keyword>
<dbReference type="PANTHER" id="PTHR47307">
    <property type="entry name" value="GLUTATHIONE-REGULATED POTASSIUM-EFFLUX SYSTEM ANCILLARY PROTEIN KEFG"/>
    <property type="match status" value="1"/>
</dbReference>
<dbReference type="Gene3D" id="3.40.50.360">
    <property type="match status" value="1"/>
</dbReference>
<keyword evidence="4" id="KW-1185">Reference proteome</keyword>
<dbReference type="Pfam" id="PF02525">
    <property type="entry name" value="Flavodoxin_2"/>
    <property type="match status" value="1"/>
</dbReference>
<sequence>MAKLVIITHPYLSNSIVNKAWLSELEKYPNDFILHDIYEQYPDLNFDLEKEQQLLEKYDEIIFQFPFYWFSAPFAFKKYLDEVFAYGWAFGPEGDKLKGKKLSLAVSMGGKQEAYEAGISVHDLLNDITLSFTYCGCEIGSTHFFYGAEHNPEMTTITQNAKSYVNTFLSQKNTYKIRV</sequence>
<dbReference type="EC" id="1.6.99.-" evidence="3"/>
<evidence type="ECO:0000313" key="4">
    <source>
        <dbReference type="Proteomes" id="UP001497602"/>
    </source>
</evidence>
<evidence type="ECO:0000313" key="3">
    <source>
        <dbReference type="EMBL" id="CAL2106738.1"/>
    </source>
</evidence>
<proteinExistence type="predicted"/>
<protein>
    <submittedName>
        <fullName evidence="3">General stress protein 14</fullName>
        <ecNumber evidence="3">1.6.99.-</ecNumber>
    </submittedName>
</protein>
<dbReference type="InterPro" id="IPR003680">
    <property type="entry name" value="Flavodoxin_fold"/>
</dbReference>
<reference evidence="3 4" key="1">
    <citation type="submission" date="2024-05" db="EMBL/GenBank/DDBJ databases">
        <authorList>
            <person name="Duchaud E."/>
        </authorList>
    </citation>
    <scope>NUCLEOTIDE SEQUENCE [LARGE SCALE GENOMIC DNA]</scope>
    <source>
        <strain evidence="3">Ena-SAMPLE-TAB-13-05-2024-13:56:06:370-140305</strain>
    </source>
</reference>
<evidence type="ECO:0000259" key="2">
    <source>
        <dbReference type="Pfam" id="PF02525"/>
    </source>
</evidence>
<dbReference type="SUPFAM" id="SSF52218">
    <property type="entry name" value="Flavoproteins"/>
    <property type="match status" value="1"/>
</dbReference>
<evidence type="ECO:0000256" key="1">
    <source>
        <dbReference type="ARBA" id="ARBA00023002"/>
    </source>
</evidence>